<dbReference type="AlphaFoldDB" id="A0A5C8PA44"/>
<dbReference type="EMBL" id="VDUZ01000065">
    <property type="protein sequence ID" value="TXL70098.1"/>
    <property type="molecule type" value="Genomic_DNA"/>
</dbReference>
<sequence length="930" mass="99790">MPPAVFVAIGMSAVAASIASAVASIVISIGLGMLQRALTKKPKMKGDGIDTKVTVRQPNAPWRVIYGKTRVGGTYAFVHCTDNNQHLHLVIMLAGHEVEEIGDIWFDDEVVPLDGAGNATGKYAGYVRVKKALGTADQVAFADLVAEAGDKWTANHRLRGRSALYVRLKHSQDKFPNGVPNISAVVKGRKVYDPRTATTAWTDNAALCAADYISNRAFGLSAAYGTEIEEDWLSAAANVSDEDVPLAGGGTEKRYTINGAFDVDQKPVDILTDLLNAMAGRAFHAGGRWRVRAGAWMAPTVTLDEHDLRGPFKVQTMLSRRDNFNAVKGQYISPDNRYQESDFPAVVSATFQAQDGGERVFKDIRLPFTNTASKAQRLAKIELLRARQPVTLTRVPFHLSAYRVQCGDTVGMTNARMGWTAKAFDIDEATLTVGGGSGDDQVPVLGVDLTLRETDASVYDWNTSEEQAVDPAPNTNLPDPFAVGEPVGLTLDSGDEVLLLLGEGSVISRIRATWTPPLDAFVAQYEIQWKKSAEPAWTSQIIGTLQTEWMIAPVEDGVSYDVRVRSINLAQVRSAWVQVDGHIVIGKLAPPPAPNSFTVARLPDGTRRFAWSLASVPADVRAGGGYRIRYFDGLIADWESMTPLHGGLLVASPWETNELPAGTYTFAIKTVDSSGNESASATFITGAQLGDPRLVGVIYNAREQDAMWPGTKTSCFRDADNVLYAVVSGGWDGLPDTWDALENTWSALGTGASPIAYETQVIDLGADLTFTPIVSVVAAGAAVITMKSGTAANGTVAGSYVAVGTLTGRRYVQFKVEVTGDDANIRSMSILIDGQARTEEFTDVNTATVSATWFQRLAAGHFRVGSRGDLAVISQARLALQSVGAGWSWAVISKAATVNGEVAAEFKIWNASLVLADAVVDVELRGPKKG</sequence>
<dbReference type="PANTHER" id="PTHR36251:SF2">
    <property type="entry name" value="GIFSY-2 PROPHAGE HOST SPECIFICITY PROTEIN J, PHAGE LAMBDA"/>
    <property type="match status" value="1"/>
</dbReference>
<proteinExistence type="predicted"/>
<dbReference type="Proteomes" id="UP000321638">
    <property type="component" value="Unassembled WGS sequence"/>
</dbReference>
<dbReference type="PROSITE" id="PS50853">
    <property type="entry name" value="FN3"/>
    <property type="match status" value="1"/>
</dbReference>
<evidence type="ECO:0000259" key="1">
    <source>
        <dbReference type="PROSITE" id="PS50853"/>
    </source>
</evidence>
<accession>A0A5C8PA44</accession>
<protein>
    <recommendedName>
        <fullName evidence="1">Fibronectin type-III domain-containing protein</fullName>
    </recommendedName>
</protein>
<evidence type="ECO:0000313" key="2">
    <source>
        <dbReference type="EMBL" id="TXL70098.1"/>
    </source>
</evidence>
<reference evidence="2 3" key="1">
    <citation type="submission" date="2019-06" db="EMBL/GenBank/DDBJ databases">
        <title>New taxonomy in bacterial strain CC-CFT640, isolated from vineyard.</title>
        <authorList>
            <person name="Lin S.-Y."/>
            <person name="Tsai C.-F."/>
            <person name="Young C.-C."/>
        </authorList>
    </citation>
    <scope>NUCLEOTIDE SEQUENCE [LARGE SCALE GENOMIC DNA]</scope>
    <source>
        <strain evidence="2 3">CC-CFT640</strain>
    </source>
</reference>
<dbReference type="CDD" id="cd00063">
    <property type="entry name" value="FN3"/>
    <property type="match status" value="1"/>
</dbReference>
<organism evidence="2 3">
    <name type="scientific">Vineibacter terrae</name>
    <dbReference type="NCBI Taxonomy" id="2586908"/>
    <lineage>
        <taxon>Bacteria</taxon>
        <taxon>Pseudomonadati</taxon>
        <taxon>Pseudomonadota</taxon>
        <taxon>Alphaproteobacteria</taxon>
        <taxon>Hyphomicrobiales</taxon>
        <taxon>Vineibacter</taxon>
    </lineage>
</organism>
<dbReference type="InterPro" id="IPR013783">
    <property type="entry name" value="Ig-like_fold"/>
</dbReference>
<keyword evidence="3" id="KW-1185">Reference proteome</keyword>
<dbReference type="InterPro" id="IPR003961">
    <property type="entry name" value="FN3_dom"/>
</dbReference>
<dbReference type="PANTHER" id="PTHR36251">
    <property type="entry name" value="FELS-1 PROPHAGE HOST SPECIFICITY PROTEIN-RELATED"/>
    <property type="match status" value="1"/>
</dbReference>
<dbReference type="RefSeq" id="WP_147851822.1">
    <property type="nucleotide sequence ID" value="NZ_VDUZ01000065.1"/>
</dbReference>
<dbReference type="SUPFAM" id="SSF49265">
    <property type="entry name" value="Fibronectin type III"/>
    <property type="match status" value="1"/>
</dbReference>
<evidence type="ECO:0000313" key="3">
    <source>
        <dbReference type="Proteomes" id="UP000321638"/>
    </source>
</evidence>
<comment type="caution">
    <text evidence="2">The sequence shown here is derived from an EMBL/GenBank/DDBJ whole genome shotgun (WGS) entry which is preliminary data.</text>
</comment>
<dbReference type="InterPro" id="IPR032876">
    <property type="entry name" value="J_dom"/>
</dbReference>
<name>A0A5C8PA44_9HYPH</name>
<dbReference type="OrthoDB" id="7357280at2"/>
<dbReference type="InterPro" id="IPR036116">
    <property type="entry name" value="FN3_sf"/>
</dbReference>
<gene>
    <name evidence="2" type="ORF">FHP25_35850</name>
</gene>
<dbReference type="Pfam" id="PF13550">
    <property type="entry name" value="Phage-tail_3"/>
    <property type="match status" value="1"/>
</dbReference>
<dbReference type="InterPro" id="IPR053171">
    <property type="entry name" value="Viral_Tip_Attach_Protein"/>
</dbReference>
<feature type="domain" description="Fibronectin type-III" evidence="1">
    <location>
        <begin position="494"/>
        <end position="592"/>
    </location>
</feature>
<dbReference type="Gene3D" id="2.60.40.10">
    <property type="entry name" value="Immunoglobulins"/>
    <property type="match status" value="1"/>
</dbReference>